<evidence type="ECO:0000256" key="6">
    <source>
        <dbReference type="ARBA" id="ARBA00023163"/>
    </source>
</evidence>
<dbReference type="GO" id="GO:0004861">
    <property type="term" value="F:cyclin-dependent protein serine/threonine kinase inhibitor activity"/>
    <property type="evidence" value="ECO:0007669"/>
    <property type="project" value="InterPro"/>
</dbReference>
<keyword evidence="6" id="KW-0804">Transcription</keyword>
<feature type="region of interest" description="Disordered" evidence="9">
    <location>
        <begin position="145"/>
        <end position="166"/>
    </location>
</feature>
<feature type="region of interest" description="Disordered" evidence="9">
    <location>
        <begin position="1"/>
        <end position="99"/>
    </location>
</feature>
<keyword evidence="7" id="KW-0539">Nucleus</keyword>
<dbReference type="Proteomes" id="UP000735302">
    <property type="component" value="Unassembled WGS sequence"/>
</dbReference>
<evidence type="ECO:0000313" key="11">
    <source>
        <dbReference type="Proteomes" id="UP000735302"/>
    </source>
</evidence>
<dbReference type="Gene3D" id="6.10.250.2910">
    <property type="match status" value="1"/>
</dbReference>
<dbReference type="PANTHER" id="PTHR13469">
    <property type="entry name" value="HEXAMETHYLENE BISACETAMIDE INDUCIBLE 1"/>
    <property type="match status" value="1"/>
</dbReference>
<keyword evidence="4" id="KW-0805">Transcription regulation</keyword>
<feature type="compositionally biased region" description="Low complexity" evidence="9">
    <location>
        <begin position="307"/>
        <end position="316"/>
    </location>
</feature>
<keyword evidence="11" id="KW-1185">Reference proteome</keyword>
<evidence type="ECO:0000256" key="9">
    <source>
        <dbReference type="SAM" id="MobiDB-lite"/>
    </source>
</evidence>
<proteinExistence type="inferred from homology"/>
<comment type="subcellular location">
    <subcellularLocation>
        <location evidence="1">Nucleus</location>
    </subcellularLocation>
</comment>
<dbReference type="PRINTS" id="PR02094">
    <property type="entry name" value="HEXIMFAMILY"/>
</dbReference>
<feature type="compositionally biased region" description="Basic residues" evidence="9">
    <location>
        <begin position="68"/>
        <end position="92"/>
    </location>
</feature>
<organism evidence="10 11">
    <name type="scientific">Plakobranchus ocellatus</name>
    <dbReference type="NCBI Taxonomy" id="259542"/>
    <lineage>
        <taxon>Eukaryota</taxon>
        <taxon>Metazoa</taxon>
        <taxon>Spiralia</taxon>
        <taxon>Lophotrochozoa</taxon>
        <taxon>Mollusca</taxon>
        <taxon>Gastropoda</taxon>
        <taxon>Heterobranchia</taxon>
        <taxon>Euthyneura</taxon>
        <taxon>Panpulmonata</taxon>
        <taxon>Sacoglossa</taxon>
        <taxon>Placobranchoidea</taxon>
        <taxon>Plakobranchidae</taxon>
        <taxon>Plakobranchus</taxon>
    </lineage>
</organism>
<comment type="caution">
    <text evidence="10">The sequence shown here is derived from an EMBL/GenBank/DDBJ whole genome shotgun (WGS) entry which is preliminary data.</text>
</comment>
<gene>
    <name evidence="10" type="ORF">PoB_001986000</name>
</gene>
<evidence type="ECO:0000313" key="10">
    <source>
        <dbReference type="EMBL" id="GFN93354.1"/>
    </source>
</evidence>
<keyword evidence="3" id="KW-0678">Repressor</keyword>
<feature type="coiled-coil region" evidence="8">
    <location>
        <begin position="212"/>
        <end position="246"/>
    </location>
</feature>
<dbReference type="GO" id="GO:0005737">
    <property type="term" value="C:cytoplasm"/>
    <property type="evidence" value="ECO:0007669"/>
    <property type="project" value="InterPro"/>
</dbReference>
<dbReference type="AlphaFoldDB" id="A0AAV3ZFN3"/>
<dbReference type="InterPro" id="IPR024872">
    <property type="entry name" value="HEXIM"/>
</dbReference>
<feature type="compositionally biased region" description="Basic and acidic residues" evidence="9">
    <location>
        <begin position="15"/>
        <end position="25"/>
    </location>
</feature>
<reference evidence="10 11" key="1">
    <citation type="journal article" date="2021" name="Elife">
        <title>Chloroplast acquisition without the gene transfer in kleptoplastic sea slugs, Plakobranchus ocellatus.</title>
        <authorList>
            <person name="Maeda T."/>
            <person name="Takahashi S."/>
            <person name="Yoshida T."/>
            <person name="Shimamura S."/>
            <person name="Takaki Y."/>
            <person name="Nagai Y."/>
            <person name="Toyoda A."/>
            <person name="Suzuki Y."/>
            <person name="Arimoto A."/>
            <person name="Ishii H."/>
            <person name="Satoh N."/>
            <person name="Nishiyama T."/>
            <person name="Hasebe M."/>
            <person name="Maruyama T."/>
            <person name="Minagawa J."/>
            <person name="Obokata J."/>
            <person name="Shigenobu S."/>
        </authorList>
    </citation>
    <scope>NUCLEOTIDE SEQUENCE [LARGE SCALE GENOMIC DNA]</scope>
</reference>
<accession>A0AAV3ZFN3</accession>
<feature type="region of interest" description="Disordered" evidence="9">
    <location>
        <begin position="301"/>
        <end position="325"/>
    </location>
</feature>
<evidence type="ECO:0000256" key="5">
    <source>
        <dbReference type="ARBA" id="ARBA00023054"/>
    </source>
</evidence>
<dbReference type="EMBL" id="BLXT01002329">
    <property type="protein sequence ID" value="GFN93354.1"/>
    <property type="molecule type" value="Genomic_DNA"/>
</dbReference>
<comment type="similarity">
    <text evidence="2">Belongs to the HEXIM family.</text>
</comment>
<evidence type="ECO:0000256" key="1">
    <source>
        <dbReference type="ARBA" id="ARBA00004123"/>
    </source>
</evidence>
<evidence type="ECO:0000256" key="4">
    <source>
        <dbReference type="ARBA" id="ARBA00023015"/>
    </source>
</evidence>
<feature type="compositionally biased region" description="Basic and acidic residues" evidence="9">
    <location>
        <begin position="40"/>
        <end position="53"/>
    </location>
</feature>
<evidence type="ECO:0000256" key="2">
    <source>
        <dbReference type="ARBA" id="ARBA00008409"/>
    </source>
</evidence>
<evidence type="ECO:0000256" key="7">
    <source>
        <dbReference type="ARBA" id="ARBA00023242"/>
    </source>
</evidence>
<feature type="compositionally biased region" description="Low complexity" evidence="9">
    <location>
        <begin position="260"/>
        <end position="278"/>
    </location>
</feature>
<dbReference type="GO" id="GO:0097322">
    <property type="term" value="F:7SK snRNA binding"/>
    <property type="evidence" value="ECO:0007669"/>
    <property type="project" value="TreeGrafter"/>
</dbReference>
<sequence length="325" mass="35962">MAETDNIIDTQPVGHQDENKTKVEIDADSGGDDYSSGSDRSFEAEDADNNRGDVEEERESQNRLPVAVRRKRRHGSHGSRRHKGGSRHKNRGFHPYNLDHEEELQLKRKSQELKEKENAAAVVRQEGESRFMNFPVAPFNSTQYLMDEHDSGSPAGMHKTGSSSKLSDEFLHSLASTPAEIQHEVLNLERKDKEFTDIYTTVHAESLQSLPKDELVKNYMSLEEKVAALQKKVAEAEQLKKQDDDSKVQDKQVDEISLIGSEISASGRSESSASSLSSNNEDFINLSNQVLSHPTISVGDVEMVPASSTGSSASSDSHIHDATTS</sequence>
<evidence type="ECO:0000256" key="3">
    <source>
        <dbReference type="ARBA" id="ARBA00022491"/>
    </source>
</evidence>
<dbReference type="GO" id="GO:0000122">
    <property type="term" value="P:negative regulation of transcription by RNA polymerase II"/>
    <property type="evidence" value="ECO:0007669"/>
    <property type="project" value="InterPro"/>
</dbReference>
<name>A0AAV3ZFN3_9GAST</name>
<dbReference type="PANTHER" id="PTHR13469:SF8">
    <property type="entry name" value="HEXIM P-TEFB COMPLEX SUBUNIT 1"/>
    <property type="match status" value="1"/>
</dbReference>
<dbReference type="Pfam" id="PF15313">
    <property type="entry name" value="HEXIM"/>
    <property type="match status" value="1"/>
</dbReference>
<protein>
    <submittedName>
        <fullName evidence="10">Protein hexim1</fullName>
    </submittedName>
</protein>
<keyword evidence="5 8" id="KW-0175">Coiled coil</keyword>
<dbReference type="GO" id="GO:0005654">
    <property type="term" value="C:nucleoplasm"/>
    <property type="evidence" value="ECO:0007669"/>
    <property type="project" value="TreeGrafter"/>
</dbReference>
<feature type="region of interest" description="Disordered" evidence="9">
    <location>
        <begin position="260"/>
        <end position="279"/>
    </location>
</feature>
<feature type="coiled-coil region" evidence="8">
    <location>
        <begin position="99"/>
        <end position="126"/>
    </location>
</feature>
<evidence type="ECO:0000256" key="8">
    <source>
        <dbReference type="SAM" id="Coils"/>
    </source>
</evidence>